<proteinExistence type="predicted"/>
<keyword evidence="1" id="KW-1133">Transmembrane helix</keyword>
<evidence type="ECO:0008006" key="4">
    <source>
        <dbReference type="Google" id="ProtNLM"/>
    </source>
</evidence>
<dbReference type="RefSeq" id="WP_193538729.1">
    <property type="nucleotide sequence ID" value="NZ_JADCLJ010000024.1"/>
</dbReference>
<feature type="transmembrane region" description="Helical" evidence="1">
    <location>
        <begin position="46"/>
        <end position="64"/>
    </location>
</feature>
<accession>A0ABR9QMM5</accession>
<sequence>MSNEIKRQLDKIEIPQELHQRVKVGVEHAKSEAKANKRGMFKNRKILSASIAAILLFSATFFHTEVLAAVKKALQFVPGIGLVQEDDVPMERYILQNPVTMNVGNGIVVVNGLMVDEKMTIVEVEAKRIPSKQTLSIINRDGHEIKLSDASTITSSGEWKATYWHDGPINISEEIQLVLGGNKKIVIPITLEKAKTYESLNDLGEVSSVRGVEIIAIPQRVEDKVRVSFVSQHPKDFRIDQYGIHQMYAREEKSLSVSDNKGREYAVEQVSGFLDPSEFYFTLEKDDVERYVVEIPEIYVSYSDEKQVRLDIPEDEATLDVHFTLSEFPVRLTKIKRIEDNKVRLYVDVNFTEQTNKLLHNFRIMELSHMAKMNEDSGEVLYFEFAIEPPKNKVKLTFGEPQVLIKGPWTFELPVGKYKLAE</sequence>
<evidence type="ECO:0000313" key="2">
    <source>
        <dbReference type="EMBL" id="MBE4909757.1"/>
    </source>
</evidence>
<keyword evidence="3" id="KW-1185">Reference proteome</keyword>
<name>A0ABR9QMM5_9BACI</name>
<organism evidence="2 3">
    <name type="scientific">Litchfieldia luteola</name>
    <dbReference type="NCBI Taxonomy" id="682179"/>
    <lineage>
        <taxon>Bacteria</taxon>
        <taxon>Bacillati</taxon>
        <taxon>Bacillota</taxon>
        <taxon>Bacilli</taxon>
        <taxon>Bacillales</taxon>
        <taxon>Bacillaceae</taxon>
        <taxon>Litchfieldia</taxon>
    </lineage>
</organism>
<evidence type="ECO:0000313" key="3">
    <source>
        <dbReference type="Proteomes" id="UP001516662"/>
    </source>
</evidence>
<comment type="caution">
    <text evidence="2">The sequence shown here is derived from an EMBL/GenBank/DDBJ whole genome shotgun (WGS) entry which is preliminary data.</text>
</comment>
<dbReference type="EMBL" id="JADCLJ010000024">
    <property type="protein sequence ID" value="MBE4909757.1"/>
    <property type="molecule type" value="Genomic_DNA"/>
</dbReference>
<gene>
    <name evidence="2" type="ORF">IMZ08_17120</name>
</gene>
<dbReference type="Proteomes" id="UP001516662">
    <property type="component" value="Unassembled WGS sequence"/>
</dbReference>
<keyword evidence="1" id="KW-0472">Membrane</keyword>
<protein>
    <recommendedName>
        <fullName evidence="4">DUF4179 domain-containing protein</fullName>
    </recommendedName>
</protein>
<evidence type="ECO:0000256" key="1">
    <source>
        <dbReference type="SAM" id="Phobius"/>
    </source>
</evidence>
<reference evidence="2 3" key="1">
    <citation type="submission" date="2020-10" db="EMBL/GenBank/DDBJ databases">
        <title>Bacillus sp. HD4P25, an endophyte from a halophyte.</title>
        <authorList>
            <person name="Sun J.-Q."/>
        </authorList>
    </citation>
    <scope>NUCLEOTIDE SEQUENCE [LARGE SCALE GENOMIC DNA]</scope>
    <source>
        <strain evidence="2 3">YIM 93174</strain>
    </source>
</reference>
<keyword evidence="1" id="KW-0812">Transmembrane</keyword>